<evidence type="ECO:0000313" key="3">
    <source>
        <dbReference type="Proteomes" id="UP000439424"/>
    </source>
</evidence>
<organism evidence="1">
    <name type="scientific">Acinetobacter baumannii</name>
    <dbReference type="NCBI Taxonomy" id="470"/>
    <lineage>
        <taxon>Bacteria</taxon>
        <taxon>Pseudomonadati</taxon>
        <taxon>Pseudomonadota</taxon>
        <taxon>Gammaproteobacteria</taxon>
        <taxon>Moraxellales</taxon>
        <taxon>Moraxellaceae</taxon>
        <taxon>Acinetobacter</taxon>
        <taxon>Acinetobacter calcoaceticus/baumannii complex</taxon>
    </lineage>
</organism>
<dbReference type="AlphaFoldDB" id="A0A1W5XGD0"/>
<keyword evidence="1" id="KW-0614">Plasmid</keyword>
<evidence type="ECO:0000313" key="2">
    <source>
        <dbReference type="EMBL" id="MVM93506.1"/>
    </source>
</evidence>
<reference evidence="2 3" key="2">
    <citation type="submission" date="2019-11" db="EMBL/GenBank/DDBJ databases">
        <title>Multidrug-resistant Acinetobacter baumannii moving toward extensively drug-resistant over fifteen years in South of Brazil.</title>
        <authorList>
            <person name="Fedrigo N.H."/>
            <person name="Cerdeira L."/>
            <person name="Fuga B."/>
            <person name="Marini P.V.B."/>
            <person name="Shinohara D.R."/>
            <person name="Carrara-Marroni F.E."/>
            <person name="Lincopan N."/>
            <person name="Tognim M.C.B."/>
        </authorList>
    </citation>
    <scope>NUCLEOTIDE SEQUENCE [LARGE SCALE GENOMIC DNA]</scope>
    <source>
        <strain evidence="2 3">Ac576</strain>
    </source>
</reference>
<sequence>MPSLTLKATSKRCFEPKVLMILIECLPYEQRPPIKELLTSYPVEIKLNLTPEVLEPTIEKILKRLGKVFIISK</sequence>
<name>A0A1W5XGD0_ACIBA</name>
<gene>
    <name evidence="2" type="ORF">GNY86_18390</name>
</gene>
<proteinExistence type="predicted"/>
<dbReference type="EMBL" id="WPIP01000222">
    <property type="protein sequence ID" value="MVM93506.1"/>
    <property type="molecule type" value="Genomic_DNA"/>
</dbReference>
<protein>
    <submittedName>
        <fullName evidence="1">Uncharacterized protein</fullName>
    </submittedName>
</protein>
<dbReference type="Proteomes" id="UP000439424">
    <property type="component" value="Unassembled WGS sequence"/>
</dbReference>
<dbReference type="EMBL" id="KY617771">
    <property type="protein sequence ID" value="ARH59513.1"/>
    <property type="molecule type" value="Genomic_DNA"/>
</dbReference>
<evidence type="ECO:0000313" key="1">
    <source>
        <dbReference type="EMBL" id="ARH59513.1"/>
    </source>
</evidence>
<reference evidence="1" key="1">
    <citation type="submission" date="2017-02" db="EMBL/GenBank/DDBJ databases">
        <title>The complete sequence of pS30-1.</title>
        <authorList>
            <person name="Blackwell G.A."/>
            <person name="Hall R.M."/>
        </authorList>
    </citation>
    <scope>NUCLEOTIDE SEQUENCE</scope>
    <source>
        <strain evidence="1">SGH0823</strain>
        <plasmid evidence="1">pS30-1</plasmid>
    </source>
</reference>
<accession>A0A1W5XGD0</accession>
<geneLocation type="plasmid" evidence="1">
    <name>pS30-1</name>
</geneLocation>